<sequence>MMNKRALVMLTSLALLVILILPAAISAQENVVYRRESDEEFVYGRIGLNDDGTKRYTFLVVRTPNPDKTVYRREDEAYVGVRSIGGGGSMSVDRDVQEFDTFDYYIVFNGDKLGPFDRFKSLRHDNPNVEDWISPDGQGLTFSAVQGQHYQLYANSQRQTMYWSYAQTPLVAEAPGKVAYVIQFDRNNWHLRENRRLVKENYAGITNLEYSSDGSRLLYVGAPDNMRERFVYVNHQRVAGPYRTVMPYVTGFVGSSNTPYFVGNTADGQEMTVGTRRVNLPPNIRSIGRVIYSNGKLAFSGQVDDKHYTYLYTVSSDNLMVREGQLRPQGVISSNNRTYLSIIEPNENRTLIDQNNNVVASFPRSELHETLSQVSYEVCRDGNVYAHFRRANGQGAVLKNGQPFELAGSGFSRTRHFSFNPVTGLPQIALILSDNPEGNQLRIIHNNRALDINGEMDNFERYSAFPPEGPFYWIRRRIHERRDWRWTIYRENEPVSREYPHMFAFTTSPDGKNFAALISTDPDADIRDYYSTNRSMHTRLTMMVNGNLVNGRFGAPVWSPRENRFLALGQFGRNIIIRRL</sequence>
<reference evidence="2" key="1">
    <citation type="submission" date="2015-12" db="EMBL/GenBank/DDBJ databases">
        <authorList>
            <person name="Lodha T.D."/>
            <person name="Chintalapati S."/>
            <person name="Chintalapati V.R."/>
            <person name="Sravanthi T."/>
        </authorList>
    </citation>
    <scope>NUCLEOTIDE SEQUENCE [LARGE SCALE GENOMIC DNA]</scope>
    <source>
        <strain evidence="2">JC133</strain>
    </source>
</reference>
<comment type="caution">
    <text evidence="1">The sequence shown here is derived from an EMBL/GenBank/DDBJ whole genome shotgun (WGS) entry which is preliminary data.</text>
</comment>
<dbReference type="OrthoDB" id="3078809at2"/>
<evidence type="ECO:0000313" key="1">
    <source>
        <dbReference type="EMBL" id="POQ98990.1"/>
    </source>
</evidence>
<keyword evidence="2" id="KW-1185">Reference proteome</keyword>
<dbReference type="EMBL" id="LPWH01000112">
    <property type="protein sequence ID" value="POQ98990.1"/>
    <property type="molecule type" value="Genomic_DNA"/>
</dbReference>
<accession>A0A2S4JHT9</accession>
<dbReference type="AlphaFoldDB" id="A0A2S4JHT9"/>
<dbReference type="RefSeq" id="WP_103680843.1">
    <property type="nucleotide sequence ID" value="NZ_LPWH01000112.1"/>
</dbReference>
<proteinExistence type="predicted"/>
<organism evidence="1 2">
    <name type="scientific">Alkalispirochaeta sphaeroplastigenens</name>
    <dbReference type="NCBI Taxonomy" id="1187066"/>
    <lineage>
        <taxon>Bacteria</taxon>
        <taxon>Pseudomonadati</taxon>
        <taxon>Spirochaetota</taxon>
        <taxon>Spirochaetia</taxon>
        <taxon>Spirochaetales</taxon>
        <taxon>Spirochaetaceae</taxon>
        <taxon>Alkalispirochaeta</taxon>
    </lineage>
</organism>
<name>A0A2S4JHT9_9SPIO</name>
<dbReference type="Proteomes" id="UP000237350">
    <property type="component" value="Unassembled WGS sequence"/>
</dbReference>
<dbReference type="SUPFAM" id="SSF50960">
    <property type="entry name" value="TolB, C-terminal domain"/>
    <property type="match status" value="1"/>
</dbReference>
<gene>
    <name evidence="1" type="ORF">AU468_11410</name>
</gene>
<protein>
    <submittedName>
        <fullName evidence="1">Uncharacterized protein</fullName>
    </submittedName>
</protein>
<evidence type="ECO:0000313" key="2">
    <source>
        <dbReference type="Proteomes" id="UP000237350"/>
    </source>
</evidence>